<protein>
    <submittedName>
        <fullName evidence="1">Uncharacterized protein</fullName>
    </submittedName>
</protein>
<evidence type="ECO:0000313" key="1">
    <source>
        <dbReference type="EMBL" id="AUW43470.1"/>
    </source>
</evidence>
<dbReference type="EMBL" id="CP025012">
    <property type="protein sequence ID" value="AUW43470.1"/>
    <property type="molecule type" value="Genomic_DNA"/>
</dbReference>
<sequence length="108" mass="12229">MVRDGPFGLLTMRADCRAGRRGYRSAIPSRKAHYSLKLVISAHSRNIASVSAPEIPLSREHLHFLAAILAICSDQSNGDRPVHDQEIRTSSYCRKLSQRLHDDRSLYR</sequence>
<reference evidence="1 2" key="1">
    <citation type="submission" date="2017-11" db="EMBL/GenBank/DDBJ databases">
        <title>Complete genome of Rhizobium leguminosarum Norway, an ineffective micro-symbiont.</title>
        <authorList>
            <person name="Hoffrichter A."/>
            <person name="Liang J."/>
            <person name="Brachmann A."/>
            <person name="Marin M."/>
        </authorList>
    </citation>
    <scope>NUCLEOTIDE SEQUENCE [LARGE SCALE GENOMIC DNA]</scope>
    <source>
        <strain evidence="1 2">Norway</strain>
    </source>
</reference>
<accession>A0A2K9Z5L2</accession>
<evidence type="ECO:0000313" key="2">
    <source>
        <dbReference type="Proteomes" id="UP000238523"/>
    </source>
</evidence>
<proteinExistence type="predicted"/>
<name>A0A2K9Z5L2_RHILE</name>
<dbReference type="Proteomes" id="UP000238523">
    <property type="component" value="Chromosome"/>
</dbReference>
<organism evidence="1 2">
    <name type="scientific">Rhizobium leguminosarum</name>
    <dbReference type="NCBI Taxonomy" id="384"/>
    <lineage>
        <taxon>Bacteria</taxon>
        <taxon>Pseudomonadati</taxon>
        <taxon>Pseudomonadota</taxon>
        <taxon>Alphaproteobacteria</taxon>
        <taxon>Hyphomicrobiales</taxon>
        <taxon>Rhizobiaceae</taxon>
        <taxon>Rhizobium/Agrobacterium group</taxon>
        <taxon>Rhizobium</taxon>
    </lineage>
</organism>
<gene>
    <name evidence="1" type="ORF">CUJ84_Chr003128</name>
</gene>
<dbReference type="AlphaFoldDB" id="A0A2K9Z5L2"/>